<dbReference type="CDD" id="cd05007">
    <property type="entry name" value="SIS_Etherase"/>
    <property type="match status" value="1"/>
</dbReference>
<dbReference type="AlphaFoldDB" id="A0AAW0EC59"/>
<dbReference type="InterPro" id="IPR040190">
    <property type="entry name" value="MURQ/GCKR"/>
</dbReference>
<dbReference type="GO" id="GO:0019899">
    <property type="term" value="F:enzyme binding"/>
    <property type="evidence" value="ECO:0007669"/>
    <property type="project" value="TreeGrafter"/>
</dbReference>
<protein>
    <recommendedName>
        <fullName evidence="4">SIS domain-containing protein</fullName>
    </recommendedName>
</protein>
<dbReference type="Pfam" id="PF22645">
    <property type="entry name" value="GKRP_SIS_N"/>
    <property type="match status" value="1"/>
</dbReference>
<accession>A0AAW0EC59</accession>
<dbReference type="NCBIfam" id="TIGR00274">
    <property type="entry name" value="N-acetylmuramic acid 6-phosphate etherase"/>
    <property type="match status" value="1"/>
</dbReference>
<evidence type="ECO:0000259" key="4">
    <source>
        <dbReference type="PROSITE" id="PS51464"/>
    </source>
</evidence>
<evidence type="ECO:0000256" key="3">
    <source>
        <dbReference type="SAM" id="MobiDB-lite"/>
    </source>
</evidence>
<dbReference type="EMBL" id="JAYKXP010000001">
    <property type="protein sequence ID" value="KAK7062726.1"/>
    <property type="molecule type" value="Genomic_DNA"/>
</dbReference>
<dbReference type="GO" id="GO:0046348">
    <property type="term" value="P:amino sugar catabolic process"/>
    <property type="evidence" value="ECO:0007669"/>
    <property type="project" value="InterPro"/>
</dbReference>
<dbReference type="NCBIfam" id="NF009222">
    <property type="entry name" value="PRK12570.1"/>
    <property type="match status" value="1"/>
</dbReference>
<gene>
    <name evidence="5" type="ORF">VNI00_000214</name>
</gene>
<organism evidence="5 6">
    <name type="scientific">Paramarasmius palmivorus</name>
    <dbReference type="NCBI Taxonomy" id="297713"/>
    <lineage>
        <taxon>Eukaryota</taxon>
        <taxon>Fungi</taxon>
        <taxon>Dikarya</taxon>
        <taxon>Basidiomycota</taxon>
        <taxon>Agaricomycotina</taxon>
        <taxon>Agaricomycetes</taxon>
        <taxon>Agaricomycetidae</taxon>
        <taxon>Agaricales</taxon>
        <taxon>Marasmiineae</taxon>
        <taxon>Marasmiaceae</taxon>
        <taxon>Paramarasmius</taxon>
    </lineage>
</organism>
<evidence type="ECO:0000313" key="6">
    <source>
        <dbReference type="Proteomes" id="UP001383192"/>
    </source>
</evidence>
<dbReference type="PROSITE" id="PS01272">
    <property type="entry name" value="GCKR"/>
    <property type="match status" value="1"/>
</dbReference>
<dbReference type="GO" id="GO:0030246">
    <property type="term" value="F:carbohydrate binding"/>
    <property type="evidence" value="ECO:0007669"/>
    <property type="project" value="TreeGrafter"/>
</dbReference>
<dbReference type="HAMAP" id="MF_00068">
    <property type="entry name" value="MurQ"/>
    <property type="match status" value="1"/>
</dbReference>
<feature type="domain" description="SIS" evidence="4">
    <location>
        <begin position="67"/>
        <end position="232"/>
    </location>
</feature>
<comment type="caution">
    <text evidence="5">The sequence shown here is derived from an EMBL/GenBank/DDBJ whole genome shotgun (WGS) entry which is preliminary data.</text>
</comment>
<dbReference type="PROSITE" id="PS51464">
    <property type="entry name" value="SIS"/>
    <property type="match status" value="1"/>
</dbReference>
<dbReference type="PANTHER" id="PTHR10088">
    <property type="entry name" value="GLUCOKINASE REGULATORY PROTEIN"/>
    <property type="match status" value="1"/>
</dbReference>
<dbReference type="Gene3D" id="1.10.8.1080">
    <property type="match status" value="1"/>
</dbReference>
<dbReference type="FunFam" id="3.40.50.10490:FF:000014">
    <property type="entry name" value="N-acetylmuramic acid 6-phosphate etherase"/>
    <property type="match status" value="1"/>
</dbReference>
<dbReference type="Gene3D" id="3.40.50.10490">
    <property type="entry name" value="Glucose-6-phosphate isomerase like protein, domain 1"/>
    <property type="match status" value="1"/>
</dbReference>
<keyword evidence="2" id="KW-0119">Carbohydrate metabolism</keyword>
<dbReference type="NCBIfam" id="NF003915">
    <property type="entry name" value="PRK05441.1"/>
    <property type="match status" value="1"/>
</dbReference>
<dbReference type="SUPFAM" id="SSF53697">
    <property type="entry name" value="SIS domain"/>
    <property type="match status" value="1"/>
</dbReference>
<sequence length="335" mass="35765">MDSFFRQFNSPPPPLASLSTEGRNDKSANIDEADTETICKIINTEDSQVPVAVAEVIPKIASAIDSIVERVQLGGRLLYMGAGTSGRLGVLDAAELPPTFTADPMQYIALIAGGDRALRTASEGVEDSRDAGIADLNALLVTPNDALIGIATSGRTPYVLGALECARMHGLLTVGLVCVRPSEVELEGNCHIVIDPVTGPEVITGSTRMKAGTATKMVLNMISTGVQIKIGKTFGNLMIDVKATNSKLVDRARRIIRTVASEFPLPPTYSAILHDDEQLDAVVRRCEGSVKLALVVIISGWGIGLCKDALERRGGVLKAVLEDVRYETVVRVFNR</sequence>
<dbReference type="GO" id="GO:0042593">
    <property type="term" value="P:glucose homeostasis"/>
    <property type="evidence" value="ECO:0007669"/>
    <property type="project" value="TreeGrafter"/>
</dbReference>
<evidence type="ECO:0000256" key="1">
    <source>
        <dbReference type="ARBA" id="ARBA00023239"/>
    </source>
</evidence>
<dbReference type="GO" id="GO:0004857">
    <property type="term" value="F:enzyme inhibitor activity"/>
    <property type="evidence" value="ECO:0007669"/>
    <property type="project" value="TreeGrafter"/>
</dbReference>
<dbReference type="InterPro" id="IPR005488">
    <property type="entry name" value="Etherase_MurQ"/>
</dbReference>
<dbReference type="GO" id="GO:0009750">
    <property type="term" value="P:response to fructose"/>
    <property type="evidence" value="ECO:0007669"/>
    <property type="project" value="TreeGrafter"/>
</dbReference>
<evidence type="ECO:0000256" key="2">
    <source>
        <dbReference type="ARBA" id="ARBA00023277"/>
    </source>
</evidence>
<dbReference type="PANTHER" id="PTHR10088:SF4">
    <property type="entry name" value="GLUCOKINASE REGULATORY PROTEIN"/>
    <property type="match status" value="1"/>
</dbReference>
<dbReference type="InterPro" id="IPR001347">
    <property type="entry name" value="SIS_dom"/>
</dbReference>
<keyword evidence="6" id="KW-1185">Reference proteome</keyword>
<dbReference type="GO" id="GO:0016835">
    <property type="term" value="F:carbon-oxygen lyase activity"/>
    <property type="evidence" value="ECO:0007669"/>
    <property type="project" value="InterPro"/>
</dbReference>
<name>A0AAW0EC59_9AGAR</name>
<dbReference type="InterPro" id="IPR005486">
    <property type="entry name" value="Glucokinase_regulatory_CS"/>
</dbReference>
<dbReference type="Proteomes" id="UP001383192">
    <property type="component" value="Unassembled WGS sequence"/>
</dbReference>
<proteinExistence type="inferred from homology"/>
<dbReference type="GO" id="GO:0005654">
    <property type="term" value="C:nucleoplasm"/>
    <property type="evidence" value="ECO:0007669"/>
    <property type="project" value="TreeGrafter"/>
</dbReference>
<evidence type="ECO:0000313" key="5">
    <source>
        <dbReference type="EMBL" id="KAK7062726.1"/>
    </source>
</evidence>
<dbReference type="InterPro" id="IPR046348">
    <property type="entry name" value="SIS_dom_sf"/>
</dbReference>
<feature type="region of interest" description="Disordered" evidence="3">
    <location>
        <begin position="1"/>
        <end position="27"/>
    </location>
</feature>
<reference evidence="5 6" key="1">
    <citation type="submission" date="2024-01" db="EMBL/GenBank/DDBJ databases">
        <title>A draft genome for a cacao thread blight-causing isolate of Paramarasmius palmivorus.</title>
        <authorList>
            <person name="Baruah I.K."/>
            <person name="Bukari Y."/>
            <person name="Amoako-Attah I."/>
            <person name="Meinhardt L.W."/>
            <person name="Bailey B.A."/>
            <person name="Cohen S.P."/>
        </authorList>
    </citation>
    <scope>NUCLEOTIDE SEQUENCE [LARGE SCALE GENOMIC DNA]</scope>
    <source>
        <strain evidence="5 6">GH-12</strain>
    </source>
</reference>
<dbReference type="GO" id="GO:0070095">
    <property type="term" value="F:fructose-6-phosphate binding"/>
    <property type="evidence" value="ECO:0007669"/>
    <property type="project" value="TreeGrafter"/>
</dbReference>
<dbReference type="GO" id="GO:0005829">
    <property type="term" value="C:cytosol"/>
    <property type="evidence" value="ECO:0007669"/>
    <property type="project" value="TreeGrafter"/>
</dbReference>
<keyword evidence="1" id="KW-0456">Lyase</keyword>